<evidence type="ECO:0000256" key="7">
    <source>
        <dbReference type="ARBA" id="ARBA00023224"/>
    </source>
</evidence>
<keyword evidence="6 11" id="KW-0472">Membrane</keyword>
<dbReference type="PANTHER" id="PTHR32089">
    <property type="entry name" value="METHYL-ACCEPTING CHEMOTAXIS PROTEIN MCPB"/>
    <property type="match status" value="1"/>
</dbReference>
<keyword evidence="5 11" id="KW-1133">Transmembrane helix</keyword>
<protein>
    <recommendedName>
        <fullName evidence="16">Methyl-accepting chemotaxis protein</fullName>
    </recommendedName>
</protein>
<dbReference type="Pfam" id="PF02743">
    <property type="entry name" value="dCache_1"/>
    <property type="match status" value="1"/>
</dbReference>
<reference evidence="14" key="1">
    <citation type="submission" date="2021-11" db="EMBL/GenBank/DDBJ databases">
        <authorList>
            <person name="Rodrigo-Torres L."/>
            <person name="Arahal R. D."/>
            <person name="Lucena T."/>
        </authorList>
    </citation>
    <scope>NUCLEOTIDE SEQUENCE</scope>
    <source>
        <strain evidence="14">CECT 7928</strain>
    </source>
</reference>
<dbReference type="Gene3D" id="1.10.287.950">
    <property type="entry name" value="Methyl-accepting chemotaxis protein"/>
    <property type="match status" value="1"/>
</dbReference>
<dbReference type="InterPro" id="IPR004089">
    <property type="entry name" value="MCPsignal_dom"/>
</dbReference>
<keyword evidence="10" id="KW-0175">Coiled coil</keyword>
<evidence type="ECO:0000313" key="14">
    <source>
        <dbReference type="EMBL" id="CAH0536000.1"/>
    </source>
</evidence>
<feature type="transmembrane region" description="Helical" evidence="11">
    <location>
        <begin position="7"/>
        <end position="28"/>
    </location>
</feature>
<evidence type="ECO:0000256" key="10">
    <source>
        <dbReference type="SAM" id="Coils"/>
    </source>
</evidence>
<evidence type="ECO:0000256" key="2">
    <source>
        <dbReference type="ARBA" id="ARBA00022475"/>
    </source>
</evidence>
<keyword evidence="15" id="KW-1185">Reference proteome</keyword>
<dbReference type="PROSITE" id="PS50885">
    <property type="entry name" value="HAMP"/>
    <property type="match status" value="1"/>
</dbReference>
<feature type="transmembrane region" description="Helical" evidence="11">
    <location>
        <begin position="416"/>
        <end position="438"/>
    </location>
</feature>
<feature type="coiled-coil region" evidence="10">
    <location>
        <begin position="744"/>
        <end position="771"/>
    </location>
</feature>
<evidence type="ECO:0000259" key="13">
    <source>
        <dbReference type="PROSITE" id="PS50885"/>
    </source>
</evidence>
<dbReference type="CDD" id="cd11386">
    <property type="entry name" value="MCP_signal"/>
    <property type="match status" value="1"/>
</dbReference>
<feature type="coiled-coil region" evidence="10">
    <location>
        <begin position="124"/>
        <end position="151"/>
    </location>
</feature>
<dbReference type="SMART" id="SM00304">
    <property type="entry name" value="HAMP"/>
    <property type="match status" value="2"/>
</dbReference>
<dbReference type="RefSeq" id="WP_237359513.1">
    <property type="nucleotide sequence ID" value="NZ_CAKLDM010000001.1"/>
</dbReference>
<accession>A0ABM8ZZL9</accession>
<dbReference type="InterPro" id="IPR033479">
    <property type="entry name" value="dCache_1"/>
</dbReference>
<keyword evidence="4 11" id="KW-0812">Transmembrane</keyword>
<evidence type="ECO:0000259" key="12">
    <source>
        <dbReference type="PROSITE" id="PS50111"/>
    </source>
</evidence>
<feature type="domain" description="HAMP" evidence="13">
    <location>
        <begin position="440"/>
        <end position="493"/>
    </location>
</feature>
<evidence type="ECO:0000256" key="5">
    <source>
        <dbReference type="ARBA" id="ARBA00022989"/>
    </source>
</evidence>
<keyword evidence="2" id="KW-1003">Cell membrane</keyword>
<evidence type="ECO:0000313" key="15">
    <source>
        <dbReference type="Proteomes" id="UP000838748"/>
    </source>
</evidence>
<dbReference type="CDD" id="cd06225">
    <property type="entry name" value="HAMP"/>
    <property type="match status" value="1"/>
</dbReference>
<dbReference type="PROSITE" id="PS50111">
    <property type="entry name" value="CHEMOTAXIS_TRANSDUC_2"/>
    <property type="match status" value="1"/>
</dbReference>
<dbReference type="SMART" id="SM00283">
    <property type="entry name" value="MA"/>
    <property type="match status" value="1"/>
</dbReference>
<keyword evidence="7 9" id="KW-0807">Transducer</keyword>
<dbReference type="EMBL" id="CAKLDM010000001">
    <property type="protein sequence ID" value="CAH0536000.1"/>
    <property type="molecule type" value="Genomic_DNA"/>
</dbReference>
<dbReference type="SUPFAM" id="SSF58104">
    <property type="entry name" value="Methyl-accepting chemotaxis protein (MCP) signaling domain"/>
    <property type="match status" value="1"/>
</dbReference>
<evidence type="ECO:0000256" key="1">
    <source>
        <dbReference type="ARBA" id="ARBA00004651"/>
    </source>
</evidence>
<keyword evidence="3" id="KW-0145">Chemotaxis</keyword>
<gene>
    <name evidence="14" type="ORF">VMF7928_00095</name>
</gene>
<dbReference type="Pfam" id="PF00672">
    <property type="entry name" value="HAMP"/>
    <property type="match status" value="1"/>
</dbReference>
<dbReference type="Gene3D" id="3.30.450.20">
    <property type="entry name" value="PAS domain"/>
    <property type="match status" value="1"/>
</dbReference>
<proteinExistence type="inferred from homology"/>
<evidence type="ECO:0000256" key="3">
    <source>
        <dbReference type="ARBA" id="ARBA00022500"/>
    </source>
</evidence>
<sequence>MKIASKIIISTTLLCVMGLVFTGTFIGWKVSKLSEQALLERTQNQLISVREVKTGEIERYFNQIRLQLDTLANDVSTQQAMVAFQHAFQSYPSSKVTKSDRSKLESYYTRQFGTAYQKANKGQSSNSRQKLSQLSDRAQALQARYIALNSNPLGEKHLLMSDSLGTDYDEVHQRYHPSIKHFLEAFGYYDIFLVDLDGNIVYSVFKELDFATNLRQGPYQGSGISKAFLSAVNKSKGEYHLEDFAPYYPSYEAAASFIATPIYNQGKKVGVLIFQMPVDEINTIMTFNENWKNIGLGDSGESYLVGPDGLLRSQPRFLIEDPEDYFTALQSAGTNANLIQQIKDKGSAIGRQPVETITSRKALQGENGFLITPDYREVDVFSAYAPVNVAGLPWAILTEVDVAEAMADTKALIDTVFNTIVVIILIVVVLSVVLSYLVGNSISRPISAASQKVKDISESNDLTQRLTEVGRDEMTELAVSLNALFSQLQNVFTQFASASHTLREDAIIMSNSMEETRASILDQNNRTTSVATAINEMSASISEVSQFANKASEHVSHASQSGTQGVRVGQVLGNEIGQLNQQMETSVEAIGRLNNETSSIAEVLDVIQGIAEQTNLLALNAAIEAARAGEQGRGFAVVADEVRSLAGRTQASTEEIRDKIDALQSETNSVSSGIESANETVQKGVESCTNNTDMLSEIMSMLSEISDMNAQVASATDEQKCVTEEINSSITSIADSASSVRVQVEDADKILQKLSEQADTLTVEINQFKYN</sequence>
<comment type="similarity">
    <text evidence="8">Belongs to the methyl-accepting chemotaxis (MCP) protein family.</text>
</comment>
<feature type="domain" description="Methyl-accepting transducer" evidence="12">
    <location>
        <begin position="498"/>
        <end position="734"/>
    </location>
</feature>
<organism evidence="14 15">
    <name type="scientific">Vibrio marisflavi CECT 7928</name>
    <dbReference type="NCBI Taxonomy" id="634439"/>
    <lineage>
        <taxon>Bacteria</taxon>
        <taxon>Pseudomonadati</taxon>
        <taxon>Pseudomonadota</taxon>
        <taxon>Gammaproteobacteria</taxon>
        <taxon>Vibrionales</taxon>
        <taxon>Vibrionaceae</taxon>
        <taxon>Vibrio</taxon>
    </lineage>
</organism>
<evidence type="ECO:0000256" key="11">
    <source>
        <dbReference type="SAM" id="Phobius"/>
    </source>
</evidence>
<evidence type="ECO:0000256" key="8">
    <source>
        <dbReference type="ARBA" id="ARBA00029447"/>
    </source>
</evidence>
<comment type="subcellular location">
    <subcellularLocation>
        <location evidence="1">Cell membrane</location>
        <topology evidence="1">Multi-pass membrane protein</topology>
    </subcellularLocation>
</comment>
<evidence type="ECO:0008006" key="16">
    <source>
        <dbReference type="Google" id="ProtNLM"/>
    </source>
</evidence>
<dbReference type="Pfam" id="PF00015">
    <property type="entry name" value="MCPsignal"/>
    <property type="match status" value="1"/>
</dbReference>
<dbReference type="PANTHER" id="PTHR32089:SF120">
    <property type="entry name" value="METHYL-ACCEPTING CHEMOTAXIS PROTEIN TLPQ"/>
    <property type="match status" value="1"/>
</dbReference>
<dbReference type="CDD" id="cd18774">
    <property type="entry name" value="PDC2_HK_sensor"/>
    <property type="match status" value="1"/>
</dbReference>
<evidence type="ECO:0000256" key="4">
    <source>
        <dbReference type="ARBA" id="ARBA00022692"/>
    </source>
</evidence>
<comment type="caution">
    <text evidence="14">The sequence shown here is derived from an EMBL/GenBank/DDBJ whole genome shotgun (WGS) entry which is preliminary data.</text>
</comment>
<dbReference type="InterPro" id="IPR003660">
    <property type="entry name" value="HAMP_dom"/>
</dbReference>
<evidence type="ECO:0000256" key="9">
    <source>
        <dbReference type="PROSITE-ProRule" id="PRU00284"/>
    </source>
</evidence>
<name>A0ABM8ZZL9_9VIBR</name>
<evidence type="ECO:0000256" key="6">
    <source>
        <dbReference type="ARBA" id="ARBA00023136"/>
    </source>
</evidence>
<dbReference type="Proteomes" id="UP000838748">
    <property type="component" value="Unassembled WGS sequence"/>
</dbReference>